<dbReference type="Proteomes" id="UP000243924">
    <property type="component" value="Chromosome I"/>
</dbReference>
<organism evidence="3 4">
    <name type="scientific">Halopseudomonas salegens</name>
    <dbReference type="NCBI Taxonomy" id="1434072"/>
    <lineage>
        <taxon>Bacteria</taxon>
        <taxon>Pseudomonadati</taxon>
        <taxon>Pseudomonadota</taxon>
        <taxon>Gammaproteobacteria</taxon>
        <taxon>Pseudomonadales</taxon>
        <taxon>Pseudomonadaceae</taxon>
        <taxon>Halopseudomonas</taxon>
    </lineage>
</organism>
<dbReference type="Pfam" id="PF03886">
    <property type="entry name" value="ABC_trans_aux"/>
    <property type="match status" value="1"/>
</dbReference>
<evidence type="ECO:0000313" key="3">
    <source>
        <dbReference type="EMBL" id="SDU22823.1"/>
    </source>
</evidence>
<evidence type="ECO:0000256" key="1">
    <source>
        <dbReference type="SAM" id="SignalP"/>
    </source>
</evidence>
<keyword evidence="4" id="KW-1185">Reference proteome</keyword>
<dbReference type="STRING" id="1434072.SAMN05216210_2533"/>
<feature type="domain" description="ABC-type transport auxiliary lipoprotein component" evidence="2">
    <location>
        <begin position="34"/>
        <end position="193"/>
    </location>
</feature>
<reference evidence="4" key="1">
    <citation type="submission" date="2016-10" db="EMBL/GenBank/DDBJ databases">
        <authorList>
            <person name="Varghese N."/>
            <person name="Submissions S."/>
        </authorList>
    </citation>
    <scope>NUCLEOTIDE SEQUENCE [LARGE SCALE GENOMIC DNA]</scope>
    <source>
        <strain evidence="4">CECT 8338</strain>
    </source>
</reference>
<dbReference type="InterPro" id="IPR005586">
    <property type="entry name" value="ABC_trans_aux"/>
</dbReference>
<dbReference type="Gene3D" id="3.40.50.10610">
    <property type="entry name" value="ABC-type transport auxiliary lipoprotein component"/>
    <property type="match status" value="1"/>
</dbReference>
<accession>A0A1H2GT40</accession>
<keyword evidence="1" id="KW-0732">Signal</keyword>
<dbReference type="RefSeq" id="WP_092387435.1">
    <property type="nucleotide sequence ID" value="NZ_LT629787.1"/>
</dbReference>
<feature type="signal peptide" evidence="1">
    <location>
        <begin position="1"/>
        <end position="21"/>
    </location>
</feature>
<evidence type="ECO:0000259" key="2">
    <source>
        <dbReference type="Pfam" id="PF03886"/>
    </source>
</evidence>
<dbReference type="AlphaFoldDB" id="A0A1H2GT40"/>
<name>A0A1H2GT40_9GAMM</name>
<dbReference type="SUPFAM" id="SSF159594">
    <property type="entry name" value="XCC0632-like"/>
    <property type="match status" value="1"/>
</dbReference>
<gene>
    <name evidence="3" type="ORF">SAMN05216210_2533</name>
</gene>
<sequence length="212" mass="23288">MNRLHRLLPILLATTVLSLNACSILPEAEPINVYQLPDAQVEPLSQPSLPLALRINTPSAGFVHSSPRMLVNPQGNQLSTYKGSRWSDPAPALIRDYLVHAFNGAGLVSDVSTDEQALHADVHLGSELRRFQVVYPDGPIRVVIDFKARLIDPGSRRTLASENFLIEQPLSDPHVASVVEGYGLAAQQLAEQLLAWAARTLEHHQADSPFER</sequence>
<dbReference type="EMBL" id="LT629787">
    <property type="protein sequence ID" value="SDU22823.1"/>
    <property type="molecule type" value="Genomic_DNA"/>
</dbReference>
<dbReference type="OrthoDB" id="5795476at2"/>
<feature type="chain" id="PRO_5009275091" evidence="1">
    <location>
        <begin position="22"/>
        <end position="212"/>
    </location>
</feature>
<evidence type="ECO:0000313" key="4">
    <source>
        <dbReference type="Proteomes" id="UP000243924"/>
    </source>
</evidence>
<proteinExistence type="predicted"/>
<protein>
    <submittedName>
        <fullName evidence="3">Cholesterol transport system auxiliary component</fullName>
    </submittedName>
</protein>